<evidence type="ECO:0000259" key="4">
    <source>
        <dbReference type="Pfam" id="PF09294"/>
    </source>
</evidence>
<dbReference type="GO" id="GO:0042018">
    <property type="term" value="F:interleukin-22 receptor activity"/>
    <property type="evidence" value="ECO:0007669"/>
    <property type="project" value="TreeGrafter"/>
</dbReference>
<name>A0A8B9GCQ3_9PSIT</name>
<protein>
    <recommendedName>
        <fullName evidence="7">Interferon alpha/beta receptor 2</fullName>
    </recommendedName>
</protein>
<feature type="domain" description="Interferon/interleukin receptor" evidence="4">
    <location>
        <begin position="124"/>
        <end position="227"/>
    </location>
</feature>
<feature type="compositionally biased region" description="Acidic residues" evidence="1">
    <location>
        <begin position="369"/>
        <end position="381"/>
    </location>
</feature>
<evidence type="ECO:0008006" key="7">
    <source>
        <dbReference type="Google" id="ProtNLM"/>
    </source>
</evidence>
<dbReference type="InterPro" id="IPR050650">
    <property type="entry name" value="Type-II_Cytokine-TF_Rcpt"/>
</dbReference>
<dbReference type="PANTHER" id="PTHR20859">
    <property type="entry name" value="INTERFERON/INTERLEUKIN RECEPTOR"/>
    <property type="match status" value="1"/>
</dbReference>
<feature type="chain" id="PRO_5034108011" description="Interferon alpha/beta receptor 2" evidence="2">
    <location>
        <begin position="23"/>
        <end position="500"/>
    </location>
</feature>
<evidence type="ECO:0000313" key="5">
    <source>
        <dbReference type="Ensembl" id="ENSACOP00000021447.1"/>
    </source>
</evidence>
<evidence type="ECO:0000313" key="6">
    <source>
        <dbReference type="Proteomes" id="UP000694522"/>
    </source>
</evidence>
<sequence>MDVLMHFHQLVLISILSTACHSLPERFLGEPPQNLQIESYNFQHILSWQAKSDPTMPTYYRVLYTDRRNWKTAKQCSNITQLSCNLTDDFKQVNTQYSALVQSFVGNKEFNSSVLHFVPLTDTFLGPPEVNISSCINCINVTIKLPTTYFRENEKLLSLIDIYQELDYDITLKTLDGEHKRPNEKTTEDVFYAVIEELYPNRNYCVSVMVTASLNKHSIPSAWKCIAADSLAQQDYHTVVITCAVCFSLMLAGALKCMHAGGYILQNKSLPRTLIFIRRLAYPPWTFESEKIASIEIIYKEVKKRANNSSGCVSDEDESDDSDAISNHDYTRRDILNGVPHSSDVPGASVQYSTNSTCDDSSSQASENPDTDPEDVEDQELDIEEDKDISCELLKPFSEANCNYSSRPKDSACFTINLKTVLLGTSEENVDSSAALLSSQEDAADWQCTHAVEAKPLDDTGSVQKPHCHNNSHEWQNSSADEESDSSDSDMYQKNEYIRR</sequence>
<dbReference type="Gene3D" id="2.60.40.10">
    <property type="entry name" value="Immunoglobulins"/>
    <property type="match status" value="2"/>
</dbReference>
<dbReference type="SUPFAM" id="SSF49265">
    <property type="entry name" value="Fibronectin type III"/>
    <property type="match status" value="2"/>
</dbReference>
<keyword evidence="6" id="KW-1185">Reference proteome</keyword>
<dbReference type="Ensembl" id="ENSACOT00000022209.1">
    <property type="protein sequence ID" value="ENSACOP00000021447.1"/>
    <property type="gene ID" value="ENSACOG00000014694.1"/>
</dbReference>
<organism evidence="5 6">
    <name type="scientific">Amazona collaria</name>
    <name type="common">yellow-billed parrot</name>
    <dbReference type="NCBI Taxonomy" id="241587"/>
    <lineage>
        <taxon>Eukaryota</taxon>
        <taxon>Metazoa</taxon>
        <taxon>Chordata</taxon>
        <taxon>Craniata</taxon>
        <taxon>Vertebrata</taxon>
        <taxon>Euteleostomi</taxon>
        <taxon>Archelosauria</taxon>
        <taxon>Archosauria</taxon>
        <taxon>Dinosauria</taxon>
        <taxon>Saurischia</taxon>
        <taxon>Theropoda</taxon>
        <taxon>Coelurosauria</taxon>
        <taxon>Aves</taxon>
        <taxon>Neognathae</taxon>
        <taxon>Neoaves</taxon>
        <taxon>Telluraves</taxon>
        <taxon>Australaves</taxon>
        <taxon>Psittaciformes</taxon>
        <taxon>Psittacidae</taxon>
        <taxon>Amazona</taxon>
    </lineage>
</organism>
<feature type="region of interest" description="Disordered" evidence="1">
    <location>
        <begin position="336"/>
        <end position="381"/>
    </location>
</feature>
<reference evidence="5" key="1">
    <citation type="submission" date="2025-08" db="UniProtKB">
        <authorList>
            <consortium name="Ensembl"/>
        </authorList>
    </citation>
    <scope>IDENTIFICATION</scope>
</reference>
<accession>A0A8B9GCQ3</accession>
<proteinExistence type="predicted"/>
<dbReference type="GO" id="GO:0005886">
    <property type="term" value="C:plasma membrane"/>
    <property type="evidence" value="ECO:0007669"/>
    <property type="project" value="TreeGrafter"/>
</dbReference>
<dbReference type="InterPro" id="IPR003961">
    <property type="entry name" value="FN3_dom"/>
</dbReference>
<reference evidence="5" key="2">
    <citation type="submission" date="2025-09" db="UniProtKB">
        <authorList>
            <consortium name="Ensembl"/>
        </authorList>
    </citation>
    <scope>IDENTIFICATION</scope>
</reference>
<dbReference type="InterPro" id="IPR015373">
    <property type="entry name" value="Interferon/interleukin_rcp_dom"/>
</dbReference>
<dbReference type="PANTHER" id="PTHR20859:SF84">
    <property type="entry name" value="INTERFERON ALPHA_BETA RECEPTOR 2"/>
    <property type="match status" value="1"/>
</dbReference>
<dbReference type="AlphaFoldDB" id="A0A8B9GCQ3"/>
<dbReference type="Proteomes" id="UP000694522">
    <property type="component" value="Unplaced"/>
</dbReference>
<feature type="region of interest" description="Disordered" evidence="1">
    <location>
        <begin position="455"/>
        <end position="500"/>
    </location>
</feature>
<evidence type="ECO:0000256" key="1">
    <source>
        <dbReference type="SAM" id="MobiDB-lite"/>
    </source>
</evidence>
<dbReference type="InterPro" id="IPR036116">
    <property type="entry name" value="FN3_sf"/>
</dbReference>
<feature type="compositionally biased region" description="Basic and acidic residues" evidence="1">
    <location>
        <begin position="491"/>
        <end position="500"/>
    </location>
</feature>
<feature type="compositionally biased region" description="Polar residues" evidence="1">
    <location>
        <begin position="350"/>
        <end position="368"/>
    </location>
</feature>
<feature type="domain" description="Fibronectin type-III" evidence="3">
    <location>
        <begin position="12"/>
        <end position="109"/>
    </location>
</feature>
<evidence type="ECO:0000259" key="3">
    <source>
        <dbReference type="Pfam" id="PF01108"/>
    </source>
</evidence>
<dbReference type="Pfam" id="PF09294">
    <property type="entry name" value="Interfer-bind"/>
    <property type="match status" value="1"/>
</dbReference>
<dbReference type="InterPro" id="IPR013783">
    <property type="entry name" value="Ig-like_fold"/>
</dbReference>
<feature type="signal peptide" evidence="2">
    <location>
        <begin position="1"/>
        <end position="22"/>
    </location>
</feature>
<dbReference type="Pfam" id="PF01108">
    <property type="entry name" value="Tissue_fac"/>
    <property type="match status" value="1"/>
</dbReference>
<evidence type="ECO:0000256" key="2">
    <source>
        <dbReference type="SAM" id="SignalP"/>
    </source>
</evidence>
<keyword evidence="2" id="KW-0732">Signal</keyword>